<dbReference type="SUPFAM" id="SSF46548">
    <property type="entry name" value="alpha-helical ferredoxin"/>
    <property type="match status" value="1"/>
</dbReference>
<dbReference type="InterPro" id="IPR017900">
    <property type="entry name" value="4Fe4S_Fe_S_CS"/>
</dbReference>
<protein>
    <recommendedName>
        <fullName evidence="4">4Fe-4S ferredoxin-type domain-containing protein</fullName>
    </recommendedName>
</protein>
<keyword evidence="1" id="KW-0479">Metal-binding</keyword>
<evidence type="ECO:0000256" key="2">
    <source>
        <dbReference type="ARBA" id="ARBA00023004"/>
    </source>
</evidence>
<dbReference type="PROSITE" id="PS51379">
    <property type="entry name" value="4FE4S_FER_2"/>
    <property type="match status" value="1"/>
</dbReference>
<evidence type="ECO:0000259" key="4">
    <source>
        <dbReference type="PROSITE" id="PS51379"/>
    </source>
</evidence>
<gene>
    <name evidence="5" type="ORF">FHR92_003346</name>
</gene>
<keyword evidence="6" id="KW-1185">Reference proteome</keyword>
<evidence type="ECO:0000313" key="5">
    <source>
        <dbReference type="EMBL" id="MBA9086866.1"/>
    </source>
</evidence>
<name>A0A7W3SV73_9BACL</name>
<comment type="caution">
    <text evidence="5">The sequence shown here is derived from an EMBL/GenBank/DDBJ whole genome shotgun (WGS) entry which is preliminary data.</text>
</comment>
<dbReference type="PANTHER" id="PTHR43312:SF1">
    <property type="entry name" value="NADP-DEPENDENT OXIDOREDUCTASE DOMAIN-CONTAINING PROTEIN"/>
    <property type="match status" value="1"/>
</dbReference>
<feature type="domain" description="4Fe-4S ferredoxin-type" evidence="4">
    <location>
        <begin position="320"/>
        <end position="349"/>
    </location>
</feature>
<dbReference type="PROSITE" id="PS00198">
    <property type="entry name" value="4FE4S_FER_1"/>
    <property type="match status" value="1"/>
</dbReference>
<dbReference type="GO" id="GO:0046872">
    <property type="term" value="F:metal ion binding"/>
    <property type="evidence" value="ECO:0007669"/>
    <property type="project" value="UniProtKB-KW"/>
</dbReference>
<organism evidence="5 6">
    <name type="scientific">Fontibacillus solani</name>
    <dbReference type="NCBI Taxonomy" id="1572857"/>
    <lineage>
        <taxon>Bacteria</taxon>
        <taxon>Bacillati</taxon>
        <taxon>Bacillota</taxon>
        <taxon>Bacilli</taxon>
        <taxon>Bacillales</taxon>
        <taxon>Paenibacillaceae</taxon>
        <taxon>Fontibacillus</taxon>
    </lineage>
</organism>
<dbReference type="AlphaFoldDB" id="A0A7W3SV73"/>
<dbReference type="Proteomes" id="UP000567067">
    <property type="component" value="Unassembled WGS sequence"/>
</dbReference>
<keyword evidence="2" id="KW-0408">Iron</keyword>
<evidence type="ECO:0000256" key="3">
    <source>
        <dbReference type="ARBA" id="ARBA00023014"/>
    </source>
</evidence>
<proteinExistence type="predicted"/>
<evidence type="ECO:0000313" key="6">
    <source>
        <dbReference type="Proteomes" id="UP000567067"/>
    </source>
</evidence>
<dbReference type="InterPro" id="IPR036812">
    <property type="entry name" value="NAD(P)_OxRdtase_dom_sf"/>
</dbReference>
<dbReference type="SUPFAM" id="SSF51430">
    <property type="entry name" value="NAD(P)-linked oxidoreductase"/>
    <property type="match status" value="1"/>
</dbReference>
<dbReference type="InterPro" id="IPR053135">
    <property type="entry name" value="AKR2_Oxidoreductase"/>
</dbReference>
<sequence length="367" mass="42402">MRYRILGKTGLNVSELSFGTAPILDGFKSYDEMMPKFYRLTLKESTDVLRKAYHEGINFYDTATVNEYGDAEYKLGYAFKSSSSRSEIIIGSRARRYDYEGMKAAIECSLKTLNTEYIDIFYIHQVNPDVFQLALDEECGAIRAMREYQQKGVITHLGITSHYVSVFEKSLDFDDLVVHQFPQNLMENGFYPRLRGRVEENNIGTVPMKIYGAGPLLEVYEKPLLISYILNNLNTHTALIGIGTMEQLIENLSAYEQAIKNTEEYALEVDRVITDLISKKQCNRCQVCECPKDIRISHLLRYRAYYHYYNYQSFSVDRYNKLKTGADACDKCMCCEKSCPIGLPIVEYLEDAHRVLSRNNKEIIWKL</sequence>
<dbReference type="RefSeq" id="WP_182537326.1">
    <property type="nucleotide sequence ID" value="NZ_JACJIP010000023.1"/>
</dbReference>
<dbReference type="InterPro" id="IPR017896">
    <property type="entry name" value="4Fe4S_Fe-S-bd"/>
</dbReference>
<dbReference type="EMBL" id="JACJIP010000023">
    <property type="protein sequence ID" value="MBA9086866.1"/>
    <property type="molecule type" value="Genomic_DNA"/>
</dbReference>
<reference evidence="5 6" key="1">
    <citation type="submission" date="2020-08" db="EMBL/GenBank/DDBJ databases">
        <title>Genomic Encyclopedia of Type Strains, Phase III (KMG-III): the genomes of soil and plant-associated and newly described type strains.</title>
        <authorList>
            <person name="Whitman W."/>
        </authorList>
    </citation>
    <scope>NUCLEOTIDE SEQUENCE [LARGE SCALE GENOMIC DNA]</scope>
    <source>
        <strain evidence="5 6">CECT 8693</strain>
    </source>
</reference>
<dbReference type="InterPro" id="IPR023210">
    <property type="entry name" value="NADP_OxRdtase_dom"/>
</dbReference>
<dbReference type="Pfam" id="PF00248">
    <property type="entry name" value="Aldo_ket_red"/>
    <property type="match status" value="1"/>
</dbReference>
<keyword evidence="3" id="KW-0411">Iron-sulfur</keyword>
<dbReference type="PANTHER" id="PTHR43312">
    <property type="entry name" value="D-THREO-ALDOSE 1-DEHYDROGENASE"/>
    <property type="match status" value="1"/>
</dbReference>
<accession>A0A7W3SV73</accession>
<dbReference type="Gene3D" id="3.20.20.100">
    <property type="entry name" value="NADP-dependent oxidoreductase domain"/>
    <property type="match status" value="1"/>
</dbReference>
<dbReference type="GO" id="GO:0051536">
    <property type="term" value="F:iron-sulfur cluster binding"/>
    <property type="evidence" value="ECO:0007669"/>
    <property type="project" value="UniProtKB-KW"/>
</dbReference>
<evidence type="ECO:0000256" key="1">
    <source>
        <dbReference type="ARBA" id="ARBA00022723"/>
    </source>
</evidence>